<evidence type="ECO:0000313" key="2">
    <source>
        <dbReference type="EMBL" id="KNC23216.1"/>
    </source>
</evidence>
<feature type="region of interest" description="Disordered" evidence="1">
    <location>
        <begin position="110"/>
        <end position="185"/>
    </location>
</feature>
<feature type="region of interest" description="Disordered" evidence="1">
    <location>
        <begin position="1"/>
        <end position="23"/>
    </location>
</feature>
<protein>
    <submittedName>
        <fullName evidence="2">Uncharacterized protein</fullName>
    </submittedName>
</protein>
<name>A0A0L0BT65_LUCCU</name>
<dbReference type="AlphaFoldDB" id="A0A0L0BT65"/>
<feature type="region of interest" description="Disordered" evidence="1">
    <location>
        <begin position="53"/>
        <end position="93"/>
    </location>
</feature>
<reference evidence="2 3" key="1">
    <citation type="journal article" date="2015" name="Nat. Commun.">
        <title>Lucilia cuprina genome unlocks parasitic fly biology to underpin future interventions.</title>
        <authorList>
            <person name="Anstead C.A."/>
            <person name="Korhonen P.K."/>
            <person name="Young N.D."/>
            <person name="Hall R.S."/>
            <person name="Jex A.R."/>
            <person name="Murali S.C."/>
            <person name="Hughes D.S."/>
            <person name="Lee S.F."/>
            <person name="Perry T."/>
            <person name="Stroehlein A.J."/>
            <person name="Ansell B.R."/>
            <person name="Breugelmans B."/>
            <person name="Hofmann A."/>
            <person name="Qu J."/>
            <person name="Dugan S."/>
            <person name="Lee S.L."/>
            <person name="Chao H."/>
            <person name="Dinh H."/>
            <person name="Han Y."/>
            <person name="Doddapaneni H.V."/>
            <person name="Worley K.C."/>
            <person name="Muzny D.M."/>
            <person name="Ioannidis P."/>
            <person name="Waterhouse R.M."/>
            <person name="Zdobnov E.M."/>
            <person name="James P.J."/>
            <person name="Bagnall N.H."/>
            <person name="Kotze A.C."/>
            <person name="Gibbs R.A."/>
            <person name="Richards S."/>
            <person name="Batterham P."/>
            <person name="Gasser R.B."/>
        </authorList>
    </citation>
    <scope>NUCLEOTIDE SEQUENCE [LARGE SCALE GENOMIC DNA]</scope>
    <source>
        <strain evidence="2 3">LS</strain>
        <tissue evidence="2">Full body</tissue>
    </source>
</reference>
<evidence type="ECO:0000256" key="1">
    <source>
        <dbReference type="SAM" id="MobiDB-lite"/>
    </source>
</evidence>
<feature type="region of interest" description="Disordered" evidence="1">
    <location>
        <begin position="333"/>
        <end position="359"/>
    </location>
</feature>
<dbReference type="STRING" id="7375.A0A0L0BT65"/>
<feature type="compositionally biased region" description="Low complexity" evidence="1">
    <location>
        <begin position="118"/>
        <end position="135"/>
    </location>
</feature>
<accession>A0A0L0BT65</accession>
<dbReference type="Proteomes" id="UP000037069">
    <property type="component" value="Unassembled WGS sequence"/>
</dbReference>
<feature type="compositionally biased region" description="Low complexity" evidence="1">
    <location>
        <begin position="1"/>
        <end position="14"/>
    </location>
</feature>
<dbReference type="OrthoDB" id="8069762at2759"/>
<sequence length="545" mass="60251">MSSTRSSSTYNSRRTSLDNSVTNELQTLTTNHIESSESIQAQYANIENGVTENTQVSQKLSKQNSLEKTVQSISAGSADSTTNNSNQRQGGLTQSSIADLEKKLAALRNAEIPDETKTPTSLATNSSTSSNTQSQFGDEQQRGVRKISRFCVSRVQEQKSNENASNKKSTSGVSTPPSSTPPAIDLQAVNSANSNDVSSLINTPTEQLPTPLGGQQQTFQQEQTNPAAVATIVVPLTTQIQPSVLNLPQQTQPAVTYNPSNNSTVQISQQQQQLLQHQIQTTTALQQKIPNAGAPILIPNLHLQQQNLQHPLTQKPTTSPNQPKTAISVAAETTKQNAHQPQHNSSLTTQQQVPTSQQTNIQPLPKSLAQPQVPSTQPVPVFRTLLTPTLPQNSASYIIQPASQQHIVNPVHSQQSQIQSANQQPVYIHSDGVEGAMRMQMPQEEPVSLAATHPNLLPTVIQSDIKHNLDSLVNQLCNLRLGTNQHQRLLLLRQRQLIEEDELRLKHYVEYEKFQKAMRQYHWVNTGQNELHQFRIKEWSNVWIF</sequence>
<organism evidence="2 3">
    <name type="scientific">Lucilia cuprina</name>
    <name type="common">Green bottle fly</name>
    <name type="synonym">Australian sheep blowfly</name>
    <dbReference type="NCBI Taxonomy" id="7375"/>
    <lineage>
        <taxon>Eukaryota</taxon>
        <taxon>Metazoa</taxon>
        <taxon>Ecdysozoa</taxon>
        <taxon>Arthropoda</taxon>
        <taxon>Hexapoda</taxon>
        <taxon>Insecta</taxon>
        <taxon>Pterygota</taxon>
        <taxon>Neoptera</taxon>
        <taxon>Endopterygota</taxon>
        <taxon>Diptera</taxon>
        <taxon>Brachycera</taxon>
        <taxon>Muscomorpha</taxon>
        <taxon>Oestroidea</taxon>
        <taxon>Calliphoridae</taxon>
        <taxon>Luciliinae</taxon>
        <taxon>Lucilia</taxon>
    </lineage>
</organism>
<proteinExistence type="predicted"/>
<dbReference type="EMBL" id="JRES01001386">
    <property type="protein sequence ID" value="KNC23216.1"/>
    <property type="molecule type" value="Genomic_DNA"/>
</dbReference>
<feature type="compositionally biased region" description="Polar residues" evidence="1">
    <location>
        <begin position="333"/>
        <end position="347"/>
    </location>
</feature>
<comment type="caution">
    <text evidence="2">The sequence shown here is derived from an EMBL/GenBank/DDBJ whole genome shotgun (WGS) entry which is preliminary data.</text>
</comment>
<gene>
    <name evidence="2" type="ORF">FF38_00141</name>
</gene>
<evidence type="ECO:0000313" key="3">
    <source>
        <dbReference type="Proteomes" id="UP000037069"/>
    </source>
</evidence>
<keyword evidence="3" id="KW-1185">Reference proteome</keyword>
<feature type="compositionally biased region" description="Low complexity" evidence="1">
    <location>
        <begin position="348"/>
        <end position="359"/>
    </location>
</feature>